<comment type="caution">
    <text evidence="1">The sequence shown here is derived from an EMBL/GenBank/DDBJ whole genome shotgun (WGS) entry which is preliminary data.</text>
</comment>
<dbReference type="EMBL" id="CAJHCQ010000005">
    <property type="protein sequence ID" value="CAD6529278.1"/>
    <property type="molecule type" value="Genomic_DNA"/>
</dbReference>
<accession>A0ABN7HSF8</accession>
<evidence type="ECO:0000313" key="1">
    <source>
        <dbReference type="EMBL" id="CAD6529278.1"/>
    </source>
</evidence>
<reference evidence="1 2" key="1">
    <citation type="submission" date="2020-10" db="EMBL/GenBank/DDBJ databases">
        <authorList>
            <person name="Peeters C."/>
        </authorList>
    </citation>
    <scope>NUCLEOTIDE SEQUENCE [LARGE SCALE GENOMIC DNA]</scope>
    <source>
        <strain evidence="1 2">LMG 27952</strain>
    </source>
</reference>
<protein>
    <submittedName>
        <fullName evidence="1">Uncharacterized protein</fullName>
    </submittedName>
</protein>
<dbReference type="Proteomes" id="UP000656319">
    <property type="component" value="Unassembled WGS sequence"/>
</dbReference>
<dbReference type="RefSeq" id="WP_201696027.1">
    <property type="nucleotide sequence ID" value="NZ_CAJHCQ010000005.1"/>
</dbReference>
<keyword evidence="2" id="KW-1185">Reference proteome</keyword>
<proteinExistence type="predicted"/>
<sequence length="136" mass="15230">MSPELEAKLRADYPQIFTAEPIGDPDDPDFPAAPTLIATWGFECGDGWYDLLDVLCLNLQYAKKIGAPQVVARQVKEKFGGLRFYADGPNDYQSGMIQVAMLMSTRLCEVCGNRGRLVGDDWMKTRCPEHEKPDNE</sequence>
<organism evidence="1 2">
    <name type="scientific">Paraburkholderia hiiakae</name>
    <dbReference type="NCBI Taxonomy" id="1081782"/>
    <lineage>
        <taxon>Bacteria</taxon>
        <taxon>Pseudomonadati</taxon>
        <taxon>Pseudomonadota</taxon>
        <taxon>Betaproteobacteria</taxon>
        <taxon>Burkholderiales</taxon>
        <taxon>Burkholderiaceae</taxon>
        <taxon>Paraburkholderia</taxon>
    </lineage>
</organism>
<gene>
    <name evidence="1" type="ORF">LMG27952_02282</name>
</gene>
<evidence type="ECO:0000313" key="2">
    <source>
        <dbReference type="Proteomes" id="UP000656319"/>
    </source>
</evidence>
<name>A0ABN7HSF8_9BURK</name>